<dbReference type="GO" id="GO:0030234">
    <property type="term" value="F:enzyme regulator activity"/>
    <property type="evidence" value="ECO:0007669"/>
    <property type="project" value="InterPro"/>
</dbReference>
<dbReference type="AlphaFoldDB" id="A0A7G9YWB2"/>
<evidence type="ECO:0000256" key="1">
    <source>
        <dbReference type="RuleBase" id="RU003936"/>
    </source>
</evidence>
<dbReference type="PANTHER" id="PTHR30115:SF11">
    <property type="entry name" value="NITROGEN REGULATORY PROTEIN P-II HOMOLOG"/>
    <property type="match status" value="1"/>
</dbReference>
<dbReference type="GO" id="GO:0005524">
    <property type="term" value="F:ATP binding"/>
    <property type="evidence" value="ECO:0007669"/>
    <property type="project" value="TreeGrafter"/>
</dbReference>
<dbReference type="Pfam" id="PF00543">
    <property type="entry name" value="P-II"/>
    <property type="match status" value="1"/>
</dbReference>
<dbReference type="GO" id="GO:0005829">
    <property type="term" value="C:cytosol"/>
    <property type="evidence" value="ECO:0007669"/>
    <property type="project" value="TreeGrafter"/>
</dbReference>
<protein>
    <submittedName>
        <fullName evidence="2">Nitrogen fixation nifHD region glnB-like protein 2</fullName>
    </submittedName>
</protein>
<dbReference type="InterPro" id="IPR015867">
    <property type="entry name" value="N-reg_PII/ATP_PRibTrfase_C"/>
</dbReference>
<dbReference type="PRINTS" id="PR00340">
    <property type="entry name" value="PIIGLNB"/>
</dbReference>
<organism evidence="2">
    <name type="scientific">Candidatus Methanophagaceae archaeon ANME-1 ERB6</name>
    <dbReference type="NCBI Taxonomy" id="2759912"/>
    <lineage>
        <taxon>Archaea</taxon>
        <taxon>Methanobacteriati</taxon>
        <taxon>Methanobacteriota</taxon>
        <taxon>Stenosarchaea group</taxon>
        <taxon>Methanomicrobia</taxon>
        <taxon>Candidatus Methanophagales</taxon>
        <taxon>Candidatus Methanophagaceae</taxon>
    </lineage>
</organism>
<dbReference type="EMBL" id="MT631506">
    <property type="protein sequence ID" value="QNO52296.1"/>
    <property type="molecule type" value="Genomic_DNA"/>
</dbReference>
<dbReference type="SMART" id="SM00938">
    <property type="entry name" value="P-II"/>
    <property type="match status" value="1"/>
</dbReference>
<comment type="similarity">
    <text evidence="1">Belongs to the P(II) protein family.</text>
</comment>
<dbReference type="GO" id="GO:0006808">
    <property type="term" value="P:regulation of nitrogen utilization"/>
    <property type="evidence" value="ECO:0007669"/>
    <property type="project" value="InterPro"/>
</dbReference>
<dbReference type="SUPFAM" id="SSF54913">
    <property type="entry name" value="GlnB-like"/>
    <property type="match status" value="1"/>
</dbReference>
<accession>A0A7G9YWB2</accession>
<dbReference type="InterPro" id="IPR017918">
    <property type="entry name" value="N-reg_PII_CS"/>
</dbReference>
<proteinExistence type="inferred from homology"/>
<dbReference type="PANTHER" id="PTHR30115">
    <property type="entry name" value="NITROGEN REGULATORY PROTEIN P-II"/>
    <property type="match status" value="1"/>
</dbReference>
<name>A0A7G9YWB2_9EURY</name>
<sequence length="119" mass="12935">MKEVIAIIRMNAIQKTKRALADVGSPSVTVEGVFGRGKQKGLHLFPPATINPADSKGGGMRYVPKRMLTMVVPDDKVGQVIETIMETNRTGMIGDGRIFVCPVKEAIRVRTGERGEEAI</sequence>
<dbReference type="InterPro" id="IPR002187">
    <property type="entry name" value="N-reg_PII"/>
</dbReference>
<dbReference type="Gene3D" id="3.30.70.120">
    <property type="match status" value="1"/>
</dbReference>
<dbReference type="PROSITE" id="PS00638">
    <property type="entry name" value="PII_GLNB_CTER"/>
    <property type="match status" value="1"/>
</dbReference>
<evidence type="ECO:0000313" key="2">
    <source>
        <dbReference type="EMBL" id="QNO52296.1"/>
    </source>
</evidence>
<gene>
    <name evidence="2" type="primary">glnBII</name>
    <name evidence="2" type="ORF">FGFEBGFE_00017</name>
</gene>
<dbReference type="PROSITE" id="PS51343">
    <property type="entry name" value="PII_GLNB_DOM"/>
    <property type="match status" value="1"/>
</dbReference>
<dbReference type="InterPro" id="IPR011322">
    <property type="entry name" value="N-reg_PII-like_a/b"/>
</dbReference>
<reference evidence="2" key="1">
    <citation type="submission" date="2020-06" db="EMBL/GenBank/DDBJ databases">
        <title>Unique genomic features of the anaerobic methanotrophic archaea.</title>
        <authorList>
            <person name="Chadwick G.L."/>
            <person name="Skennerton C.T."/>
            <person name="Laso-Perez R."/>
            <person name="Leu A.O."/>
            <person name="Speth D.R."/>
            <person name="Yu H."/>
            <person name="Morgan-Lang C."/>
            <person name="Hatzenpichler R."/>
            <person name="Goudeau D."/>
            <person name="Malmstrom R."/>
            <person name="Brazelton W.J."/>
            <person name="Woyke T."/>
            <person name="Hallam S.J."/>
            <person name="Tyson G.W."/>
            <person name="Wegener G."/>
            <person name="Boetius A."/>
            <person name="Orphan V."/>
        </authorList>
    </citation>
    <scope>NUCLEOTIDE SEQUENCE</scope>
</reference>